<keyword evidence="1" id="KW-0812">Transmembrane</keyword>
<evidence type="ECO:0000313" key="3">
    <source>
        <dbReference type="Proteomes" id="UP000266172"/>
    </source>
</evidence>
<accession>A0A395VB22</accession>
<feature type="transmembrane region" description="Helical" evidence="1">
    <location>
        <begin position="242"/>
        <end position="266"/>
    </location>
</feature>
<feature type="transmembrane region" description="Helical" evidence="1">
    <location>
        <begin position="212"/>
        <end position="230"/>
    </location>
</feature>
<keyword evidence="1" id="KW-0472">Membrane</keyword>
<dbReference type="Proteomes" id="UP000266172">
    <property type="component" value="Unassembled WGS sequence"/>
</dbReference>
<dbReference type="EMBL" id="QRVL01000001">
    <property type="protein sequence ID" value="RGS42593.1"/>
    <property type="molecule type" value="Genomic_DNA"/>
</dbReference>
<sequence>MKREGLWEKLRLLNPKNLQREVHVYGYRFSWRTHLMAVIAALVGIGGIGMVFQLKPLFLAGVLLTVLFVFPVLILDMYKKMYEQKRFGDACAYMEQLLYAFQKTGKIVSALKEVRGIFGEGQIRLCVEEAIAHMEYGHPVGEQGVLREGLQKIERYYACDKLATVHELLLNAEEYGGDVEASVTLVLEDIERFKKRGYQLQEEKRKSHTDNVISIVVAVLLCAAALYLLNEMQEMFTSEADVSVFTVPVIQISSMVFLLLLLAFYVKSVRSLTADWLEEKPLYDTAYIRHSYELVMGYEKKAQQYRRLIPAGIVTMTAFVFWTVGWRITGILLLVIGLLVAMQPRISYRIAERDVTAELYQALPRWLFEMVLLLQNNNVQMAITKSAQHAPAVLGSELAELCARMDERPDQLQTYTDFCKKFDLPEMLSCMKMLHAFSENGTGDIDVQMNHLIERVVLMQERADVLRSEERAFRMKLIFAYPVLAATGKLLADLTVGMALMMQVLGGMGGA</sequence>
<gene>
    <name evidence="2" type="ORF">DWX93_04615</name>
</gene>
<feature type="transmembrane region" description="Helical" evidence="1">
    <location>
        <begin position="477"/>
        <end position="502"/>
    </location>
</feature>
<evidence type="ECO:0000256" key="1">
    <source>
        <dbReference type="SAM" id="Phobius"/>
    </source>
</evidence>
<feature type="transmembrane region" description="Helical" evidence="1">
    <location>
        <begin position="58"/>
        <end position="78"/>
    </location>
</feature>
<organism evidence="2 3">
    <name type="scientific">Roseburia hominis</name>
    <dbReference type="NCBI Taxonomy" id="301301"/>
    <lineage>
        <taxon>Bacteria</taxon>
        <taxon>Bacillati</taxon>
        <taxon>Bacillota</taxon>
        <taxon>Clostridia</taxon>
        <taxon>Lachnospirales</taxon>
        <taxon>Lachnospiraceae</taxon>
        <taxon>Roseburia</taxon>
    </lineage>
</organism>
<dbReference type="AlphaFoldDB" id="A0A395VB22"/>
<name>A0A395VB22_9FIRM</name>
<evidence type="ECO:0000313" key="2">
    <source>
        <dbReference type="EMBL" id="RGS42593.1"/>
    </source>
</evidence>
<proteinExistence type="predicted"/>
<comment type="caution">
    <text evidence="2">The sequence shown here is derived from an EMBL/GenBank/DDBJ whole genome shotgun (WGS) entry which is preliminary data.</text>
</comment>
<reference evidence="2 3" key="1">
    <citation type="submission" date="2018-08" db="EMBL/GenBank/DDBJ databases">
        <title>A genome reference for cultivated species of the human gut microbiota.</title>
        <authorList>
            <person name="Zou Y."/>
            <person name="Xue W."/>
            <person name="Luo G."/>
        </authorList>
    </citation>
    <scope>NUCLEOTIDE SEQUENCE [LARGE SCALE GENOMIC DNA]</scope>
    <source>
        <strain evidence="2 3">AF22-12AC</strain>
    </source>
</reference>
<keyword evidence="1" id="KW-1133">Transmembrane helix</keyword>
<feature type="transmembrane region" description="Helical" evidence="1">
    <location>
        <begin position="35"/>
        <end position="52"/>
    </location>
</feature>
<evidence type="ECO:0008006" key="4">
    <source>
        <dbReference type="Google" id="ProtNLM"/>
    </source>
</evidence>
<feature type="transmembrane region" description="Helical" evidence="1">
    <location>
        <begin position="308"/>
        <end position="325"/>
    </location>
</feature>
<dbReference type="PANTHER" id="PTHR35007">
    <property type="entry name" value="INTEGRAL MEMBRANE PROTEIN-RELATED"/>
    <property type="match status" value="1"/>
</dbReference>
<protein>
    <recommendedName>
        <fullName evidence="4">Type II secretion system protein GspF domain-containing protein</fullName>
    </recommendedName>
</protein>
<dbReference type="PANTHER" id="PTHR35007:SF2">
    <property type="entry name" value="PILUS ASSEMBLE PROTEIN"/>
    <property type="match status" value="1"/>
</dbReference>
<dbReference type="RefSeq" id="WP_118096787.1">
    <property type="nucleotide sequence ID" value="NZ_QRVL01000001.1"/>
</dbReference>
<feature type="transmembrane region" description="Helical" evidence="1">
    <location>
        <begin position="331"/>
        <end position="348"/>
    </location>
</feature>